<dbReference type="SUPFAM" id="SSF48403">
    <property type="entry name" value="Ankyrin repeat"/>
    <property type="match status" value="1"/>
</dbReference>
<accession>A0A1Y1V2Y7</accession>
<sequence>MYAIELGAIDIVKYLIDIGVDLQFSNLTIFFDLVESINKNGQKEIFEYIARKHIELFTPNIVNDIISRDRLDLLKILVQNQLDINIQDENGNIPLVYAIKFNERFISNYLIECGANIFSINSAGQSIYDICCESLDVNNSSSVSIHAKIKRLIEKRKNLKLNSYE</sequence>
<feature type="repeat" description="ANK" evidence="1">
    <location>
        <begin position="90"/>
        <end position="122"/>
    </location>
</feature>
<dbReference type="EMBL" id="MCFH01000037">
    <property type="protein sequence ID" value="ORX45982.1"/>
    <property type="molecule type" value="Genomic_DNA"/>
</dbReference>
<keyword evidence="3" id="KW-1185">Reference proteome</keyword>
<dbReference type="AlphaFoldDB" id="A0A1Y1V2Y7"/>
<dbReference type="InterPro" id="IPR002110">
    <property type="entry name" value="Ankyrin_rpt"/>
</dbReference>
<organism evidence="2 3">
    <name type="scientific">Piromyces finnis</name>
    <dbReference type="NCBI Taxonomy" id="1754191"/>
    <lineage>
        <taxon>Eukaryota</taxon>
        <taxon>Fungi</taxon>
        <taxon>Fungi incertae sedis</taxon>
        <taxon>Chytridiomycota</taxon>
        <taxon>Chytridiomycota incertae sedis</taxon>
        <taxon>Neocallimastigomycetes</taxon>
        <taxon>Neocallimastigales</taxon>
        <taxon>Neocallimastigaceae</taxon>
        <taxon>Piromyces</taxon>
    </lineage>
</organism>
<evidence type="ECO:0000313" key="2">
    <source>
        <dbReference type="EMBL" id="ORX45982.1"/>
    </source>
</evidence>
<dbReference type="InterPro" id="IPR036770">
    <property type="entry name" value="Ankyrin_rpt-contain_sf"/>
</dbReference>
<dbReference type="Gene3D" id="1.25.40.20">
    <property type="entry name" value="Ankyrin repeat-containing domain"/>
    <property type="match status" value="1"/>
</dbReference>
<dbReference type="Proteomes" id="UP000193719">
    <property type="component" value="Unassembled WGS sequence"/>
</dbReference>
<gene>
    <name evidence="2" type="ORF">BCR36DRAFT_585445</name>
</gene>
<evidence type="ECO:0000256" key="1">
    <source>
        <dbReference type="PROSITE-ProRule" id="PRU00023"/>
    </source>
</evidence>
<evidence type="ECO:0000313" key="3">
    <source>
        <dbReference type="Proteomes" id="UP000193719"/>
    </source>
</evidence>
<dbReference type="PROSITE" id="PS50088">
    <property type="entry name" value="ANK_REPEAT"/>
    <property type="match status" value="1"/>
</dbReference>
<dbReference type="Pfam" id="PF12796">
    <property type="entry name" value="Ank_2"/>
    <property type="match status" value="1"/>
</dbReference>
<keyword evidence="1" id="KW-0040">ANK repeat</keyword>
<name>A0A1Y1V2Y7_9FUNG</name>
<dbReference type="OrthoDB" id="341259at2759"/>
<comment type="caution">
    <text evidence="2">The sequence shown here is derived from an EMBL/GenBank/DDBJ whole genome shotgun (WGS) entry which is preliminary data.</text>
</comment>
<protein>
    <submittedName>
        <fullName evidence="2">Uncharacterized protein</fullName>
    </submittedName>
</protein>
<proteinExistence type="predicted"/>
<reference evidence="2 3" key="2">
    <citation type="submission" date="2016-08" db="EMBL/GenBank/DDBJ databases">
        <title>Pervasive Adenine N6-methylation of Active Genes in Fungi.</title>
        <authorList>
            <consortium name="DOE Joint Genome Institute"/>
            <person name="Mondo S.J."/>
            <person name="Dannebaum R.O."/>
            <person name="Kuo R.C."/>
            <person name="Labutti K."/>
            <person name="Haridas S."/>
            <person name="Kuo A."/>
            <person name="Salamov A."/>
            <person name="Ahrendt S.R."/>
            <person name="Lipzen A."/>
            <person name="Sullivan W."/>
            <person name="Andreopoulos W.B."/>
            <person name="Clum A."/>
            <person name="Lindquist E."/>
            <person name="Daum C."/>
            <person name="Ramamoorthy G.K."/>
            <person name="Gryganskyi A."/>
            <person name="Culley D."/>
            <person name="Magnuson J.K."/>
            <person name="James T.Y."/>
            <person name="O'Malley M.A."/>
            <person name="Stajich J.E."/>
            <person name="Spatafora J.W."/>
            <person name="Visel A."/>
            <person name="Grigoriev I.V."/>
        </authorList>
    </citation>
    <scope>NUCLEOTIDE SEQUENCE [LARGE SCALE GENOMIC DNA]</scope>
    <source>
        <strain evidence="3">finn</strain>
    </source>
</reference>
<reference evidence="2 3" key="1">
    <citation type="submission" date="2016-08" db="EMBL/GenBank/DDBJ databases">
        <title>Genomes of anaerobic fungi encode conserved fungal cellulosomes for biomass hydrolysis.</title>
        <authorList>
            <consortium name="DOE Joint Genome Institute"/>
            <person name="Haitjema C.H."/>
            <person name="Gilmore S.P."/>
            <person name="Henske J.K."/>
            <person name="Solomon K.V."/>
            <person name="De Groot R."/>
            <person name="Kuo A."/>
            <person name="Mondo S.J."/>
            <person name="Salamov A.A."/>
            <person name="Labutti K."/>
            <person name="Zhao Z."/>
            <person name="Chiniquy J."/>
            <person name="Barry K."/>
            <person name="Brewer H.M."/>
            <person name="Purvine S.O."/>
            <person name="Wright A.T."/>
            <person name="Boxma B."/>
            <person name="Van Alen T."/>
            <person name="Hackstein J.H."/>
            <person name="Baker S.E."/>
            <person name="Grigoriev I.V."/>
            <person name="O'Malley M.A."/>
        </authorList>
    </citation>
    <scope>NUCLEOTIDE SEQUENCE [LARGE SCALE GENOMIC DNA]</scope>
    <source>
        <strain evidence="3">finn</strain>
    </source>
</reference>